<keyword evidence="4" id="KW-0233">DNA recombination</keyword>
<name>X0W5E7_9ZZZZ</name>
<dbReference type="GO" id="GO:0003697">
    <property type="term" value="F:single-stranded DNA binding"/>
    <property type="evidence" value="ECO:0007669"/>
    <property type="project" value="InterPro"/>
</dbReference>
<dbReference type="GO" id="GO:0005829">
    <property type="term" value="C:cytosol"/>
    <property type="evidence" value="ECO:0007669"/>
    <property type="project" value="TreeGrafter"/>
</dbReference>
<evidence type="ECO:0000256" key="2">
    <source>
        <dbReference type="ARBA" id="ARBA00022741"/>
    </source>
</evidence>
<dbReference type="EMBL" id="BARS01031470">
    <property type="protein sequence ID" value="GAG18497.1"/>
    <property type="molecule type" value="Genomic_DNA"/>
</dbReference>
<reference evidence="6" key="1">
    <citation type="journal article" date="2014" name="Front. Microbiol.">
        <title>High frequency of phylogenetically diverse reductive dehalogenase-homologous genes in deep subseafloor sedimentary metagenomes.</title>
        <authorList>
            <person name="Kawai M."/>
            <person name="Futagami T."/>
            <person name="Toyoda A."/>
            <person name="Takaki Y."/>
            <person name="Nishi S."/>
            <person name="Hori S."/>
            <person name="Arai W."/>
            <person name="Tsubouchi T."/>
            <person name="Morono Y."/>
            <person name="Uchiyama I."/>
            <person name="Ito T."/>
            <person name="Fujiyama A."/>
            <person name="Inagaki F."/>
            <person name="Takami H."/>
        </authorList>
    </citation>
    <scope>NUCLEOTIDE SEQUENCE</scope>
    <source>
        <strain evidence="6">Expedition CK06-06</strain>
    </source>
</reference>
<comment type="similarity">
    <text evidence="1">Belongs to the RecA family.</text>
</comment>
<dbReference type="SUPFAM" id="SSF52540">
    <property type="entry name" value="P-loop containing nucleoside triphosphate hydrolases"/>
    <property type="match status" value="1"/>
</dbReference>
<dbReference type="Pfam" id="PF00154">
    <property type="entry name" value="RecA_N"/>
    <property type="match status" value="1"/>
</dbReference>
<proteinExistence type="inferred from homology"/>
<accession>X0W5E7</accession>
<sequence length="125" mass="13201">MAKTKKTKAGPEVTGKENALQRVIAQIEKQYGQGAIMQMDEHLYARIEGISTGSLSLDIALGGVGVPRGRVTELFGPESSGKTTLALHIIASAQRKGGVAAFIDAEHALDTTWAKRLGVDVSSLL</sequence>
<feature type="domain" description="RecA family profile 1" evidence="5">
    <location>
        <begin position="46"/>
        <end position="125"/>
    </location>
</feature>
<evidence type="ECO:0000256" key="1">
    <source>
        <dbReference type="ARBA" id="ARBA00009391"/>
    </source>
</evidence>
<dbReference type="PROSITE" id="PS50162">
    <property type="entry name" value="RECA_2"/>
    <property type="match status" value="1"/>
</dbReference>
<feature type="non-terminal residue" evidence="6">
    <location>
        <position position="125"/>
    </location>
</feature>
<keyword evidence="3" id="KW-0067">ATP-binding</keyword>
<dbReference type="InterPro" id="IPR049428">
    <property type="entry name" value="RecA-like_N"/>
</dbReference>
<dbReference type="GO" id="GO:0140664">
    <property type="term" value="F:ATP-dependent DNA damage sensor activity"/>
    <property type="evidence" value="ECO:0007669"/>
    <property type="project" value="InterPro"/>
</dbReference>
<dbReference type="PANTHER" id="PTHR45900">
    <property type="entry name" value="RECA"/>
    <property type="match status" value="1"/>
</dbReference>
<dbReference type="GO" id="GO:0005524">
    <property type="term" value="F:ATP binding"/>
    <property type="evidence" value="ECO:0007669"/>
    <property type="project" value="UniProtKB-KW"/>
</dbReference>
<dbReference type="GO" id="GO:0006281">
    <property type="term" value="P:DNA repair"/>
    <property type="evidence" value="ECO:0007669"/>
    <property type="project" value="InterPro"/>
</dbReference>
<dbReference type="InterPro" id="IPR020588">
    <property type="entry name" value="RecA_ATP-bd"/>
</dbReference>
<keyword evidence="2" id="KW-0547">Nucleotide-binding</keyword>
<dbReference type="AlphaFoldDB" id="X0W5E7"/>
<evidence type="ECO:0000259" key="5">
    <source>
        <dbReference type="PROSITE" id="PS50162"/>
    </source>
</evidence>
<dbReference type="PANTHER" id="PTHR45900:SF1">
    <property type="entry name" value="MITOCHONDRIAL DNA REPAIR PROTEIN RECA HOMOLOG-RELATED"/>
    <property type="match status" value="1"/>
</dbReference>
<gene>
    <name evidence="6" type="ORF">S01H1_48972</name>
</gene>
<evidence type="ECO:0000256" key="3">
    <source>
        <dbReference type="ARBA" id="ARBA00022840"/>
    </source>
</evidence>
<organism evidence="6">
    <name type="scientific">marine sediment metagenome</name>
    <dbReference type="NCBI Taxonomy" id="412755"/>
    <lineage>
        <taxon>unclassified sequences</taxon>
        <taxon>metagenomes</taxon>
        <taxon>ecological metagenomes</taxon>
    </lineage>
</organism>
<evidence type="ECO:0000256" key="4">
    <source>
        <dbReference type="ARBA" id="ARBA00023172"/>
    </source>
</evidence>
<dbReference type="InterPro" id="IPR027417">
    <property type="entry name" value="P-loop_NTPase"/>
</dbReference>
<dbReference type="InterPro" id="IPR013765">
    <property type="entry name" value="DNA_recomb/repair_RecA"/>
</dbReference>
<comment type="caution">
    <text evidence="6">The sequence shown here is derived from an EMBL/GenBank/DDBJ whole genome shotgun (WGS) entry which is preliminary data.</text>
</comment>
<evidence type="ECO:0000313" key="6">
    <source>
        <dbReference type="EMBL" id="GAG18497.1"/>
    </source>
</evidence>
<dbReference type="GO" id="GO:0006310">
    <property type="term" value="P:DNA recombination"/>
    <property type="evidence" value="ECO:0007669"/>
    <property type="project" value="UniProtKB-KW"/>
</dbReference>
<protein>
    <recommendedName>
        <fullName evidence="5">RecA family profile 1 domain-containing protein</fullName>
    </recommendedName>
</protein>
<dbReference type="Gene3D" id="3.40.50.300">
    <property type="entry name" value="P-loop containing nucleotide triphosphate hydrolases"/>
    <property type="match status" value="1"/>
</dbReference>